<evidence type="ECO:0008006" key="3">
    <source>
        <dbReference type="Google" id="ProtNLM"/>
    </source>
</evidence>
<dbReference type="RefSeq" id="WP_082101034.1">
    <property type="nucleotide sequence ID" value="NZ_LN829118.1"/>
</dbReference>
<dbReference type="KEGG" id="fiy:BN1229_v1_1225"/>
<evidence type="ECO:0000313" key="2">
    <source>
        <dbReference type="Proteomes" id="UP000033187"/>
    </source>
</evidence>
<dbReference type="KEGG" id="fil:BN1229_v1_1227"/>
<organism evidence="1 2">
    <name type="scientific">Candidatus Filomicrobium marinum</name>
    <dbReference type="NCBI Taxonomy" id="1608628"/>
    <lineage>
        <taxon>Bacteria</taxon>
        <taxon>Pseudomonadati</taxon>
        <taxon>Pseudomonadota</taxon>
        <taxon>Alphaproteobacteria</taxon>
        <taxon>Hyphomicrobiales</taxon>
        <taxon>Hyphomicrobiaceae</taxon>
        <taxon>Filomicrobium</taxon>
    </lineage>
</organism>
<dbReference type="InterPro" id="IPR022061">
    <property type="entry name" value="DUF3617"/>
</dbReference>
<evidence type="ECO:0000313" key="1">
    <source>
        <dbReference type="EMBL" id="CPR17380.1"/>
    </source>
</evidence>
<proteinExistence type="predicted"/>
<dbReference type="EMBL" id="LN829119">
    <property type="protein sequence ID" value="CPR17380.1"/>
    <property type="molecule type" value="Genomic_DNA"/>
</dbReference>
<dbReference type="AlphaFoldDB" id="A0A0D6JD17"/>
<accession>A0A0D6JD17</accession>
<dbReference type="Proteomes" id="UP000033187">
    <property type="component" value="Chromosome 1"/>
</dbReference>
<dbReference type="Pfam" id="PF12276">
    <property type="entry name" value="DUF3617"/>
    <property type="match status" value="1"/>
</dbReference>
<gene>
    <name evidence="1" type="ORF">YBN1229_v1_1225</name>
</gene>
<name>A0A0D6JD17_9HYPH</name>
<protein>
    <recommendedName>
        <fullName evidence="3">DUF3617 family protein</fullName>
    </recommendedName>
</protein>
<keyword evidence="2" id="KW-1185">Reference proteome</keyword>
<reference evidence="2" key="1">
    <citation type="submission" date="2015-02" db="EMBL/GenBank/DDBJ databases">
        <authorList>
            <person name="Chooi Y.-H."/>
        </authorList>
    </citation>
    <scope>NUCLEOTIDE SEQUENCE [LARGE SCALE GENOMIC DNA]</scope>
    <source>
        <strain evidence="2">strain Y</strain>
    </source>
</reference>
<dbReference type="OrthoDB" id="7932393at2"/>
<sequence length="159" mass="16987">MKTRYKLVQSVFWVTLILEAFLFGPACALDLGLASGSYDVTVRLELPHLDTGAATKVTRLCVEAAGENLTLGLGVLSDNNPLAKCPHTKINSSDSGALRFDIVCPGTNRGQASATFDLRGDRFEGRITMKMGGKNMTMTEVQSGHRVGPCPAAAQELSK</sequence>